<name>D6PLD3_9ZZZZ</name>
<dbReference type="InterPro" id="IPR015424">
    <property type="entry name" value="PyrdxlP-dep_Trfase"/>
</dbReference>
<proteinExistence type="predicted"/>
<keyword evidence="2" id="KW-0663">Pyridoxal phosphate</keyword>
<dbReference type="GO" id="GO:0008483">
    <property type="term" value="F:transaminase activity"/>
    <property type="evidence" value="ECO:0007669"/>
    <property type="project" value="InterPro"/>
</dbReference>
<reference evidence="3" key="1">
    <citation type="journal article" date="2010" name="ISME J.">
        <title>Metagenome of the Mediterranean deep chlorophyll maximum studied by direct and fosmid library 454 pyrosequencing.</title>
        <authorList>
            <person name="Ghai R."/>
            <person name="Martin-Cuadrado A.B."/>
            <person name="Molto A.G."/>
            <person name="Heredia I.G."/>
            <person name="Cabrera R."/>
            <person name="Martin J."/>
            <person name="Verdu M."/>
            <person name="Deschamps P."/>
            <person name="Moreira D."/>
            <person name="Lopez-Garcia P."/>
            <person name="Mira A."/>
            <person name="Rodriguez-Valera F."/>
        </authorList>
    </citation>
    <scope>NUCLEOTIDE SEQUENCE</scope>
</reference>
<sequence length="228" mass="25610">MEVVRNQGPDDNFLQKVRQLATKRSIVLIFDECTSGFRETFGGLHKKYGVEPDMAMFGKALGNGYAITAVIGTREIMDAAQTTFISSTFWTERIGPAAALKTLEVMEKVKSWERITSTGLDIRKRWQQLADRHGLTVDHWGLPALTGFTFRSTHALEYKTLITQEMLKKGYLAANSIYVCTEHTPEFIEGYIDALDPVFALIRECEDGRDIVSLLDGPVCHGGFKRLN</sequence>
<evidence type="ECO:0000256" key="1">
    <source>
        <dbReference type="ARBA" id="ARBA00001933"/>
    </source>
</evidence>
<dbReference type="PANTHER" id="PTHR43713:SF3">
    <property type="entry name" value="GLUTAMATE-1-SEMIALDEHYDE 2,1-AMINOMUTASE 1, CHLOROPLASTIC-RELATED"/>
    <property type="match status" value="1"/>
</dbReference>
<accession>D6PLD3</accession>
<dbReference type="AlphaFoldDB" id="D6PLD3"/>
<dbReference type="InterPro" id="IPR015422">
    <property type="entry name" value="PyrdxlP-dep_Trfase_small"/>
</dbReference>
<dbReference type="PANTHER" id="PTHR43713">
    <property type="entry name" value="GLUTAMATE-1-SEMIALDEHYDE 2,1-AMINOMUTASE"/>
    <property type="match status" value="1"/>
</dbReference>
<evidence type="ECO:0008006" key="4">
    <source>
        <dbReference type="Google" id="ProtNLM"/>
    </source>
</evidence>
<dbReference type="GO" id="GO:0030170">
    <property type="term" value="F:pyridoxal phosphate binding"/>
    <property type="evidence" value="ECO:0007669"/>
    <property type="project" value="InterPro"/>
</dbReference>
<dbReference type="InterPro" id="IPR015421">
    <property type="entry name" value="PyrdxlP-dep_Trfase_major"/>
</dbReference>
<dbReference type="Pfam" id="PF00202">
    <property type="entry name" value="Aminotran_3"/>
    <property type="match status" value="1"/>
</dbReference>
<evidence type="ECO:0000313" key="3">
    <source>
        <dbReference type="EMBL" id="ADD96534.1"/>
    </source>
</evidence>
<protein>
    <recommendedName>
        <fullName evidence="4">Aminotransferase class III</fullName>
    </recommendedName>
</protein>
<dbReference type="Gene3D" id="3.40.640.10">
    <property type="entry name" value="Type I PLP-dependent aspartate aminotransferase-like (Major domain)"/>
    <property type="match status" value="1"/>
</dbReference>
<evidence type="ECO:0000256" key="2">
    <source>
        <dbReference type="ARBA" id="ARBA00022898"/>
    </source>
</evidence>
<organism evidence="3">
    <name type="scientific">uncultured organism MedDCM-OCT-S11-C293</name>
    <dbReference type="NCBI Taxonomy" id="743659"/>
    <lineage>
        <taxon>unclassified sequences</taxon>
        <taxon>environmental samples</taxon>
    </lineage>
</organism>
<dbReference type="Gene3D" id="3.90.1150.10">
    <property type="entry name" value="Aspartate Aminotransferase, domain 1"/>
    <property type="match status" value="1"/>
</dbReference>
<dbReference type="InterPro" id="IPR005814">
    <property type="entry name" value="Aminotrans_3"/>
</dbReference>
<comment type="cofactor">
    <cofactor evidence="1">
        <name>pyridoxal 5'-phosphate</name>
        <dbReference type="ChEBI" id="CHEBI:597326"/>
    </cofactor>
</comment>
<dbReference type="SUPFAM" id="SSF53383">
    <property type="entry name" value="PLP-dependent transferases"/>
    <property type="match status" value="1"/>
</dbReference>
<dbReference type="EMBL" id="GU943146">
    <property type="protein sequence ID" value="ADD96534.1"/>
    <property type="molecule type" value="Genomic_DNA"/>
</dbReference>